<dbReference type="GO" id="GO:0003677">
    <property type="term" value="F:DNA binding"/>
    <property type="evidence" value="ECO:0007669"/>
    <property type="project" value="UniProtKB-KW"/>
</dbReference>
<reference evidence="5 6" key="1">
    <citation type="submission" date="2018-05" db="EMBL/GenBank/DDBJ databases">
        <title>Genetic diversity of glacier-inhabiting Cryobacterium bacteria in China and description of Cryobacterium mengkeensis sp. nov. and Arthrobacter glacialis sp. nov.</title>
        <authorList>
            <person name="Liu Q."/>
            <person name="Xin Y.-H."/>
        </authorList>
    </citation>
    <scope>NUCLEOTIDE SEQUENCE [LARGE SCALE GENOMIC DNA]</scope>
    <source>
        <strain evidence="5 6">B7</strain>
    </source>
</reference>
<comment type="caution">
    <text evidence="5">The sequence shown here is derived from an EMBL/GenBank/DDBJ whole genome shotgun (WGS) entry which is preliminary data.</text>
</comment>
<dbReference type="CDD" id="cd07377">
    <property type="entry name" value="WHTH_GntR"/>
    <property type="match status" value="1"/>
</dbReference>
<name>A0A2V5INL0_9MICC</name>
<evidence type="ECO:0000259" key="4">
    <source>
        <dbReference type="PROSITE" id="PS50949"/>
    </source>
</evidence>
<proteinExistence type="predicted"/>
<dbReference type="PANTHER" id="PTHR43537">
    <property type="entry name" value="TRANSCRIPTIONAL REGULATOR, GNTR FAMILY"/>
    <property type="match status" value="1"/>
</dbReference>
<dbReference type="AlphaFoldDB" id="A0A2V5INL0"/>
<dbReference type="Gene3D" id="1.10.10.10">
    <property type="entry name" value="Winged helix-like DNA-binding domain superfamily/Winged helix DNA-binding domain"/>
    <property type="match status" value="1"/>
</dbReference>
<keyword evidence="1" id="KW-0805">Transcription regulation</keyword>
<evidence type="ECO:0000313" key="5">
    <source>
        <dbReference type="EMBL" id="PYI37681.1"/>
    </source>
</evidence>
<evidence type="ECO:0000256" key="2">
    <source>
        <dbReference type="ARBA" id="ARBA00023125"/>
    </source>
</evidence>
<dbReference type="Proteomes" id="UP000247980">
    <property type="component" value="Unassembled WGS sequence"/>
</dbReference>
<dbReference type="Pfam" id="PF07729">
    <property type="entry name" value="FCD"/>
    <property type="match status" value="1"/>
</dbReference>
<dbReference type="SMART" id="SM00895">
    <property type="entry name" value="FCD"/>
    <property type="match status" value="1"/>
</dbReference>
<dbReference type="PANTHER" id="PTHR43537:SF24">
    <property type="entry name" value="GLUCONATE OPERON TRANSCRIPTIONAL REPRESSOR"/>
    <property type="match status" value="1"/>
</dbReference>
<dbReference type="GO" id="GO:0003700">
    <property type="term" value="F:DNA-binding transcription factor activity"/>
    <property type="evidence" value="ECO:0007669"/>
    <property type="project" value="InterPro"/>
</dbReference>
<dbReference type="InterPro" id="IPR036390">
    <property type="entry name" value="WH_DNA-bd_sf"/>
</dbReference>
<dbReference type="SMART" id="SM00345">
    <property type="entry name" value="HTH_GNTR"/>
    <property type="match status" value="1"/>
</dbReference>
<dbReference type="SUPFAM" id="SSF46785">
    <property type="entry name" value="Winged helix' DNA-binding domain"/>
    <property type="match status" value="1"/>
</dbReference>
<dbReference type="Gene3D" id="1.20.120.530">
    <property type="entry name" value="GntR ligand-binding domain-like"/>
    <property type="match status" value="1"/>
</dbReference>
<dbReference type="InterPro" id="IPR036388">
    <property type="entry name" value="WH-like_DNA-bd_sf"/>
</dbReference>
<dbReference type="InterPro" id="IPR000524">
    <property type="entry name" value="Tscrpt_reg_HTH_GntR"/>
</dbReference>
<gene>
    <name evidence="5" type="ORF">CVS30_14240</name>
</gene>
<keyword evidence="2" id="KW-0238">DNA-binding</keyword>
<dbReference type="EMBL" id="QJVC01000018">
    <property type="protein sequence ID" value="PYI37681.1"/>
    <property type="molecule type" value="Genomic_DNA"/>
</dbReference>
<sequence length="258" mass="28281">MLVAPALQWLAPQNRVAFINAFMIYTQTMAKNPHISRHWSWHPEPVQASTAVERVYASVSADIVGGTLPGGTLITEGEVAERFDVSRTPVREAFLLMESQGLLRLFPKKGAVVTSHTPEETAHLLQVRIMLESRAVELQTAGREQTTSGASGEQRIAADLAALIAVQRAAAEQDDLPAFARADHQFHARIVAGSGNPIIDDFYAQLGPRLARLTCLTARTNTADLQRFMDDHARLAELLASADPRGYEELLRRHVAAT</sequence>
<evidence type="ECO:0000256" key="3">
    <source>
        <dbReference type="ARBA" id="ARBA00023163"/>
    </source>
</evidence>
<dbReference type="InterPro" id="IPR011711">
    <property type="entry name" value="GntR_C"/>
</dbReference>
<dbReference type="SUPFAM" id="SSF48008">
    <property type="entry name" value="GntR ligand-binding domain-like"/>
    <property type="match status" value="1"/>
</dbReference>
<dbReference type="OrthoDB" id="4164516at2"/>
<protein>
    <submittedName>
        <fullName evidence="5">GntR family transcriptional regulator</fullName>
    </submittedName>
</protein>
<dbReference type="PRINTS" id="PR00035">
    <property type="entry name" value="HTHGNTR"/>
</dbReference>
<dbReference type="InterPro" id="IPR008920">
    <property type="entry name" value="TF_FadR/GntR_C"/>
</dbReference>
<dbReference type="PROSITE" id="PS50949">
    <property type="entry name" value="HTH_GNTR"/>
    <property type="match status" value="1"/>
</dbReference>
<keyword evidence="3" id="KW-0804">Transcription</keyword>
<organism evidence="5 6">
    <name type="scientific">Arthrobacter psychrolactophilus</name>
    <dbReference type="NCBI Taxonomy" id="92442"/>
    <lineage>
        <taxon>Bacteria</taxon>
        <taxon>Bacillati</taxon>
        <taxon>Actinomycetota</taxon>
        <taxon>Actinomycetes</taxon>
        <taxon>Micrococcales</taxon>
        <taxon>Micrococcaceae</taxon>
        <taxon>Arthrobacter</taxon>
    </lineage>
</organism>
<evidence type="ECO:0000256" key="1">
    <source>
        <dbReference type="ARBA" id="ARBA00023015"/>
    </source>
</evidence>
<feature type="domain" description="HTH gntR-type" evidence="4">
    <location>
        <begin position="49"/>
        <end position="116"/>
    </location>
</feature>
<dbReference type="Pfam" id="PF00392">
    <property type="entry name" value="GntR"/>
    <property type="match status" value="1"/>
</dbReference>
<accession>A0A2V5INL0</accession>
<keyword evidence="6" id="KW-1185">Reference proteome</keyword>
<evidence type="ECO:0000313" key="6">
    <source>
        <dbReference type="Proteomes" id="UP000247980"/>
    </source>
</evidence>